<evidence type="ECO:0000313" key="121">
    <source>
        <dbReference type="Proteomes" id="UP000546397"/>
    </source>
</evidence>
<dbReference type="PANTHER" id="PTHR43035">
    <property type="entry name" value="FATTY ACID REPRESSION MUTANT PROTEIN 2-RELATED"/>
    <property type="match status" value="1"/>
</dbReference>
<dbReference type="EMBL" id="AABATR010000002">
    <property type="protein sequence ID" value="EAG1892983.1"/>
    <property type="molecule type" value="Genomic_DNA"/>
</dbReference>
<dbReference type="Proteomes" id="UP000529135">
    <property type="component" value="Unassembled WGS sequence"/>
</dbReference>
<organism evidence="30 122">
    <name type="scientific">Listeria monocytogenes</name>
    <dbReference type="NCBI Taxonomy" id="1639"/>
    <lineage>
        <taxon>Bacteria</taxon>
        <taxon>Bacillati</taxon>
        <taxon>Bacillota</taxon>
        <taxon>Bacilli</taxon>
        <taxon>Bacillales</taxon>
        <taxon>Listeriaceae</taxon>
        <taxon>Listeria</taxon>
    </lineage>
</organism>
<dbReference type="Proteomes" id="UP000365297">
    <property type="component" value="Unassembled WGS sequence"/>
</dbReference>
<dbReference type="EMBL" id="AAAKQF010000001">
    <property type="protein sequence ID" value="EAC9038836.1"/>
    <property type="molecule type" value="Genomic_DNA"/>
</dbReference>
<dbReference type="EMBL" id="DABJAN010000003">
    <property type="protein sequence ID" value="HAJ9593497.1"/>
    <property type="molecule type" value="Genomic_DNA"/>
</dbReference>
<dbReference type="Proteomes" id="UP000517258">
    <property type="component" value="Unassembled WGS sequence"/>
</dbReference>
<dbReference type="EMBL" id="AAAIKW010000003">
    <property type="protein sequence ID" value="EAC4552158.1"/>
    <property type="molecule type" value="Genomic_DNA"/>
</dbReference>
<evidence type="ECO:0000313" key="95">
    <source>
        <dbReference type="Proteomes" id="UP000413786"/>
    </source>
</evidence>
<evidence type="ECO:0000313" key="45">
    <source>
        <dbReference type="EMBL" id="ECB9473939.1"/>
    </source>
</evidence>
<evidence type="ECO:0000313" key="101">
    <source>
        <dbReference type="Proteomes" id="UP000470497"/>
    </source>
</evidence>
<dbReference type="Proteomes" id="UP000525850">
    <property type="component" value="Unassembled WGS sequence"/>
</dbReference>
<comment type="subcellular location">
    <subcellularLocation>
        <location evidence="1">Cytoplasm</location>
    </subcellularLocation>
</comment>
<evidence type="ECO:0000313" key="46">
    <source>
        <dbReference type="EMBL" id="ECB9512154.1"/>
    </source>
</evidence>
<dbReference type="Proteomes" id="UP000533021">
    <property type="component" value="Unassembled WGS sequence"/>
</dbReference>
<evidence type="ECO:0000313" key="33">
    <source>
        <dbReference type="EMBL" id="EAG9520632.1"/>
    </source>
</evidence>
<dbReference type="EMBL" id="AABGFX010000010">
    <property type="protein sequence ID" value="EAH3127949.1"/>
    <property type="molecule type" value="Genomic_DNA"/>
</dbReference>
<dbReference type="EMBL" id="AABBWO010000003">
    <property type="protein sequence ID" value="EAG4184035.1"/>
    <property type="molecule type" value="Genomic_DNA"/>
</dbReference>
<dbReference type="EMBL" id="AALGDA010000021">
    <property type="protein sequence ID" value="ECY9782981.1"/>
    <property type="molecule type" value="Genomic_DNA"/>
</dbReference>
<evidence type="ECO:0000313" key="85">
    <source>
        <dbReference type="Proteomes" id="UP000368805"/>
    </source>
</evidence>
<evidence type="ECO:0000313" key="6">
    <source>
        <dbReference type="EMBL" id="EAC4552158.1"/>
    </source>
</evidence>
<keyword evidence="2" id="KW-0963">Cytoplasm</keyword>
<evidence type="ECO:0000313" key="56">
    <source>
        <dbReference type="EMBL" id="EDP8512858.1"/>
    </source>
</evidence>
<proteinExistence type="predicted"/>
<dbReference type="Proteomes" id="UP000368512">
    <property type="component" value="Unassembled WGS sequence"/>
</dbReference>
<evidence type="ECO:0000313" key="93">
    <source>
        <dbReference type="Proteomes" id="UP000403352"/>
    </source>
</evidence>
<evidence type="ECO:0000313" key="50">
    <source>
        <dbReference type="EMBL" id="ECY9782981.1"/>
    </source>
</evidence>
<evidence type="ECO:0000313" key="19">
    <source>
        <dbReference type="EMBL" id="EAE4941826.1"/>
    </source>
</evidence>
<dbReference type="Proteomes" id="UP000358545">
    <property type="component" value="Unassembled WGS sequence"/>
</dbReference>
<dbReference type="Proteomes" id="UP000354255">
    <property type="component" value="Unassembled WGS sequence"/>
</dbReference>
<evidence type="ECO:0000313" key="37">
    <source>
        <dbReference type="EMBL" id="EAH1616007.1"/>
    </source>
</evidence>
<dbReference type="EMBL" id="DAAJFY010000002">
    <property type="protein sequence ID" value="HAC0274551.1"/>
    <property type="molecule type" value="Genomic_DNA"/>
</dbReference>
<evidence type="ECO:0000313" key="111">
    <source>
        <dbReference type="Proteomes" id="UP000525850"/>
    </source>
</evidence>
<keyword evidence="3" id="KW-0560">Oxidoreductase</keyword>
<evidence type="ECO:0000313" key="44">
    <source>
        <dbReference type="EMBL" id="EAK9316106.1"/>
    </source>
</evidence>
<sequence>MTNTFLDSIKVRRSIYALDKNVSVEDSKIEEIIKDAVKYSPSSFNSQSSRAVILLGENHDKLWNIVEDTLRAIVPAENFAATEEKVGSFRAGYGTVLFFEDTAVIEGLQENFALYADNFPVWSEQSSGIAQHSVWVALANAGIGASLQHYNPLIDDAVKAEWNIPASWNLRAQMPFGNIVQEAGEKEFIDDADRFRVFK</sequence>
<evidence type="ECO:0000313" key="106">
    <source>
        <dbReference type="Proteomes" id="UP000489121"/>
    </source>
</evidence>
<evidence type="ECO:0000313" key="72">
    <source>
        <dbReference type="Proteomes" id="UP000322220"/>
    </source>
</evidence>
<dbReference type="Proteomes" id="UP000540417">
    <property type="component" value="Unassembled WGS sequence"/>
</dbReference>
<dbReference type="EMBL" id="AABAYG010000003">
    <property type="protein sequence ID" value="EAG2245184.1"/>
    <property type="molecule type" value="Genomic_DNA"/>
</dbReference>
<evidence type="ECO:0000313" key="10">
    <source>
        <dbReference type="EMBL" id="EAC9038836.1"/>
    </source>
</evidence>
<dbReference type="EMBL" id="DAAJCS010000001">
    <property type="protein sequence ID" value="HAC0011609.1"/>
    <property type="molecule type" value="Genomic_DNA"/>
</dbReference>
<evidence type="ECO:0000313" key="28">
    <source>
        <dbReference type="EMBL" id="EAG4460913.1"/>
    </source>
</evidence>
<evidence type="ECO:0000313" key="82">
    <source>
        <dbReference type="Proteomes" id="UP000364988"/>
    </source>
</evidence>
<evidence type="ECO:0000313" key="110">
    <source>
        <dbReference type="Proteomes" id="UP000525068"/>
    </source>
</evidence>
<dbReference type="Proteomes" id="UP000546397">
    <property type="component" value="Unassembled WGS sequence"/>
</dbReference>
<dbReference type="Gene3D" id="3.40.109.10">
    <property type="entry name" value="NADH Oxidase"/>
    <property type="match status" value="1"/>
</dbReference>
<dbReference type="EMBL" id="AAAQQZ010000004">
    <property type="protein sequence ID" value="EAE1339110.1"/>
    <property type="molecule type" value="Genomic_DNA"/>
</dbReference>
<dbReference type="Proteomes" id="UP000371553">
    <property type="component" value="Unassembled WGS sequence"/>
</dbReference>
<evidence type="ECO:0000313" key="90">
    <source>
        <dbReference type="Proteomes" id="UP000389283"/>
    </source>
</evidence>
<evidence type="ECO:0000313" key="104">
    <source>
        <dbReference type="Proteomes" id="UP000478945"/>
    </source>
</evidence>
<reference evidence="68 71" key="2">
    <citation type="journal article" date="2018" name="BMC Genomics">
        <title>Genes significantly associated with lineage II food isolates of Listeria monocytogenes.</title>
        <authorList>
            <person name="Pirone-Davies C."/>
            <person name="Chen Y."/>
            <person name="Pightling A."/>
            <person name="Ryan G."/>
            <person name="Wang Y."/>
            <person name="Yao K."/>
            <person name="Hoffmann M."/>
            <person name="Allard M.W."/>
        </authorList>
    </citation>
    <scope>NUCLEOTIDE SEQUENCE [LARGE SCALE GENOMIC DNA]</scope>
    <source>
        <strain evidence="68 71">PNUSAL000550</strain>
    </source>
</reference>
<dbReference type="EMBL" id="AABBAW010000002">
    <property type="protein sequence ID" value="EAG2514623.1"/>
    <property type="molecule type" value="Genomic_DNA"/>
</dbReference>
<dbReference type="AlphaFoldDB" id="A0A0B8R0J5"/>
<dbReference type="Proteomes" id="UP000393182">
    <property type="component" value="Unassembled WGS sequence"/>
</dbReference>
<evidence type="ECO:0000313" key="34">
    <source>
        <dbReference type="EMBL" id="EAG9857899.1"/>
    </source>
</evidence>
<dbReference type="EMBL" id="AAAPCR010000002">
    <property type="protein sequence ID" value="EAD8145128.1"/>
    <property type="molecule type" value="Genomic_DNA"/>
</dbReference>
<evidence type="ECO:0000313" key="48">
    <source>
        <dbReference type="EMBL" id="ECL0131107.1"/>
    </source>
</evidence>
<evidence type="ECO:0000313" key="16">
    <source>
        <dbReference type="EMBL" id="EAE1339110.1"/>
    </source>
</evidence>
<dbReference type="EMBL" id="JACAVN010000002">
    <property type="protein sequence ID" value="NYA01034.1"/>
    <property type="molecule type" value="Genomic_DNA"/>
</dbReference>
<dbReference type="Proteomes" id="UP000852906">
    <property type="component" value="Unassembled WGS sequence"/>
</dbReference>
<feature type="domain" description="Nitroreductase" evidence="4">
    <location>
        <begin position="9"/>
        <end position="177"/>
    </location>
</feature>
<evidence type="ECO:0000313" key="127">
    <source>
        <dbReference type="Proteomes" id="UP000840197"/>
    </source>
</evidence>
<dbReference type="EMBL" id="AABGHY010000003">
    <property type="protein sequence ID" value="EAH3293934.1"/>
    <property type="molecule type" value="Genomic_DNA"/>
</dbReference>
<dbReference type="EMBL" id="AAAJKI010000015">
    <property type="protein sequence ID" value="EAC6548275.1"/>
    <property type="molecule type" value="Genomic_DNA"/>
</dbReference>
<dbReference type="EMBL" id="AAJEKY010000004">
    <property type="protein sequence ID" value="ECL0131107.1"/>
    <property type="molecule type" value="Genomic_DNA"/>
</dbReference>
<evidence type="ECO:0000313" key="20">
    <source>
        <dbReference type="EMBL" id="EAG0866197.1"/>
    </source>
</evidence>
<reference evidence="76 80" key="6">
    <citation type="submission" date="2018-06" db="EMBL/GenBank/DDBJ databases">
        <authorList>
            <consortium name="PulseNet: The National Subtyping Network for Foodborne Disease Surveillance"/>
            <person name="Tarr C.L."/>
            <person name="Trees E."/>
            <person name="Katz L.S."/>
            <person name="Carleton-Romer H.A."/>
            <person name="Stroika S."/>
            <person name="Kucerova Z."/>
            <person name="Roache K.F."/>
            <person name="Sabol A.L."/>
            <person name="Besser J."/>
            <person name="Gerner-Smidt P."/>
        </authorList>
    </citation>
    <scope>NUCLEOTIDE SEQUENCE [LARGE SCALE GENOMIC DNA]</scope>
    <source>
        <strain evidence="6 76">2015L-6227</strain>
        <strain evidence="10 80">PNUSAL000910</strain>
        <strain evidence="20 81">PNUSAL002180</strain>
        <strain evidence="21 102">PNUSAL002298</strain>
        <strain evidence="26 116">PNUSAL003001</strain>
        <strain evidence="43 79">PNUSAL004402</strain>
        <strain evidence="50 106">PNUSAL005692</strain>
    </source>
</reference>
<evidence type="ECO:0000313" key="87">
    <source>
        <dbReference type="Proteomes" id="UP000376505"/>
    </source>
</evidence>
<evidence type="ECO:0000313" key="15">
    <source>
        <dbReference type="EMBL" id="EAD8145128.1"/>
    </source>
</evidence>
<dbReference type="Proteomes" id="UP000566721">
    <property type="component" value="Unassembled WGS sequence"/>
</dbReference>
<reference evidence="69 72" key="9">
    <citation type="submission" date="2019-08" db="EMBL/GenBank/DDBJ databases">
        <title>Soil Listeria distribution.</title>
        <authorList>
            <person name="Liao J."/>
        </authorList>
    </citation>
    <scope>NUCLEOTIDE SEQUENCE [LARGE SCALE GENOMIC DNA]</scope>
    <source>
        <strain evidence="69 72">IN-RH-2-BL1</strain>
    </source>
</reference>
<dbReference type="GO" id="GO:0016491">
    <property type="term" value="F:oxidoreductase activity"/>
    <property type="evidence" value="ECO:0007669"/>
    <property type="project" value="UniProtKB-KW"/>
</dbReference>
<dbReference type="Proteomes" id="UP000842809">
    <property type="component" value="Unassembled WGS sequence"/>
</dbReference>
<dbReference type="EMBL" id="AAAMZD010000002">
    <property type="protein sequence ID" value="EAD3792210.1"/>
    <property type="molecule type" value="Genomic_DNA"/>
</dbReference>
<evidence type="ECO:0000313" key="59">
    <source>
        <dbReference type="EMBL" id="HAB8556950.1"/>
    </source>
</evidence>
<gene>
    <name evidence="20" type="ORF">A8L61_02750</name>
    <name evidence="30" type="ORF">AB917_01280</name>
    <name evidence="6" type="ORF">ABZ57_06645</name>
    <name evidence="67" type="ORF">AJL21_05920</name>
    <name evidence="17" type="ORF">ARR48_09575</name>
    <name evidence="16" type="ORF">ART25_09355</name>
    <name evidence="7" type="ORF">ARY78_09020</name>
    <name evidence="24" type="ORF">B1N52_05575</name>
    <name evidence="23" type="ORF">B1S26_07150</name>
    <name evidence="25" type="ORF">B5K54_01950</name>
    <name evidence="21" type="ORF">BB997_05100</name>
    <name evidence="22" type="ORF">BCZ21_04380</name>
    <name evidence="70" type="ORF">BES38_08940</name>
    <name evidence="28" type="ORF">CA369_01300</name>
    <name evidence="26" type="ORF">CAC64_06875</name>
    <name evidence="27" type="ORF">CAV64_06560</name>
    <name evidence="15" type="ORF">CD20_03490</name>
    <name evidence="32" type="ORF">CW845_04070</name>
    <name evidence="31" type="ORF">CW895_08315</name>
    <name evidence="37" type="ORF">D4271_11350</name>
    <name evidence="38" type="ORF">D4920_06610</name>
    <name evidence="33" type="ORF">D4B11_12690</name>
    <name evidence="34" type="ORF">D4C60_12910</name>
    <name evidence="35" type="ORF">D4D89_08470</name>
    <name evidence="36" type="ORF">D4U23_07075</name>
    <name evidence="39" type="ORF">D5M70_11590</name>
    <name evidence="40" type="ORF">D5N24_05955</name>
    <name evidence="43" type="ORF">D7104_04390</name>
    <name evidence="65" type="ORF">DCK61_12035</name>
    <name evidence="29" type="ORF">DCT16_05110</name>
    <name evidence="9" type="ORF">DQ70_06445</name>
    <name evidence="8" type="ORF">DU018_07855</name>
    <name evidence="68" type="ORF">DYZ80_01080</name>
    <name evidence="5" type="ORF">E0I39_08535</name>
    <name evidence="18" type="ORF">E1V33_08350</name>
    <name evidence="19" type="ORF">E1W56_07185</name>
    <name evidence="41" type="ORF">E5F58_11840</name>
    <name evidence="42" type="ORF">E5H26_11365</name>
    <name evidence="14" type="ORF">EX365_08380</name>
    <name evidence="13" type="ORF">EXZ73_02720</name>
    <name evidence="49" type="ORF">F6436_01260</name>
    <name evidence="50" type="ORF">F6515_08230</name>
    <name evidence="44" type="ORF">FA835_03185</name>
    <name evidence="48" type="ORF">FJU19_08375</name>
    <name evidence="46" type="ORF">FLQ97_00240</name>
    <name evidence="45" type="ORF">FLR03_09665</name>
    <name evidence="47" type="ORF">FNX40_01255</name>
    <name evidence="54" type="ORF">FV747_01240</name>
    <name evidence="69" type="ORF">FZW98_06215</name>
    <name evidence="56" type="ORF">G3O21_000250</name>
    <name evidence="55" type="ORF">G3R95_002069</name>
    <name evidence="51" type="ORF">GCV64_11185</name>
    <name evidence="57" type="ORF">GHH22_06085</name>
    <name evidence="62" type="ORF">GI949_01260</name>
    <name evidence="53" type="ORF">GJW51_04055</name>
    <name evidence="52" type="ORF">GQG13_05530</name>
    <name evidence="58" type="ORF">GYR60_03245</name>
    <name evidence="59" type="ORF">GYS09_06595</name>
    <name evidence="60" type="ORF">GYX23_01225</name>
    <name evidence="61" type="ORF">GYY14_04100</name>
    <name evidence="63" type="ORF">HQN34_001700</name>
    <name evidence="66" type="ORF">HZJ64_04240</name>
    <name evidence="64" type="ORF">IP987_000881</name>
    <name evidence="10" type="ORF">KV70_01255</name>
    <name evidence="11" type="ORF">QD52_05395</name>
    <name evidence="12" type="ORF">UI29_05385</name>
</gene>
<evidence type="ECO:0000313" key="26">
    <source>
        <dbReference type="EMBL" id="EAG4184035.1"/>
    </source>
</evidence>
<accession>A0A0B8R0J5</accession>
<evidence type="ECO:0000313" key="68">
    <source>
        <dbReference type="EMBL" id="RKA09436.1"/>
    </source>
</evidence>
<evidence type="ECO:0000313" key="89">
    <source>
        <dbReference type="Proteomes" id="UP000383365"/>
    </source>
</evidence>
<dbReference type="EMBL" id="MJTJ01000013">
    <property type="protein sequence ID" value="OET50729.1"/>
    <property type="molecule type" value="Genomic_DNA"/>
</dbReference>
<dbReference type="EMBL" id="DAAIHR010000002">
    <property type="protein sequence ID" value="HAB8397524.1"/>
    <property type="molecule type" value="Genomic_DNA"/>
</dbReference>
<protein>
    <submittedName>
        <fullName evidence="30 51">Nitroreductase</fullName>
    </submittedName>
</protein>
<dbReference type="Proteomes" id="UP000345329">
    <property type="component" value="Unassembled WGS sequence"/>
</dbReference>
<evidence type="ECO:0000313" key="83">
    <source>
        <dbReference type="Proteomes" id="UP000365297"/>
    </source>
</evidence>
<dbReference type="Proteomes" id="UP000527632">
    <property type="component" value="Unassembled WGS sequence"/>
</dbReference>
<dbReference type="EMBL" id="AAAQVA010000003">
    <property type="protein sequence ID" value="EAE1632039.1"/>
    <property type="molecule type" value="Genomic_DNA"/>
</dbReference>
<reference evidence="89 91" key="7">
    <citation type="submission" date="2019-03" db="EMBL/GenBank/DDBJ databases">
        <authorList>
            <person name="Ashton P.M."/>
            <person name="Dallman T."/>
            <person name="Nair S."/>
            <person name="De Pinna E."/>
            <person name="Peters T."/>
            <person name="Grant K."/>
        </authorList>
    </citation>
    <scope>NUCLEOTIDE SEQUENCE [LARGE SCALE GENOMIC DNA]</scope>
    <source>
        <strain evidence="38 117">282333</strain>
        <strain evidence="40 115">282352</strain>
        <strain evidence="33 121">289003</strain>
        <strain evidence="36 125">406731</strain>
        <strain evidence="34 123">429821</strain>
        <strain evidence="37 110">562417</strain>
        <strain evidence="39 114">562428</strain>
        <strain evidence="35 107">563356</strain>
        <strain evidence="5 95">688377</strain>
        <strain evidence="48 104">760311</strain>
        <strain evidence="54 100">788324</strain>
        <strain evidence="55 101">883775</strain>
        <strain evidence="18">RL15000161</strain>
        <strain evidence="19">RL15000286</strain>
    </source>
</reference>
<evidence type="ECO:0000313" key="69">
    <source>
        <dbReference type="EMBL" id="TYU54021.1"/>
    </source>
</evidence>
<dbReference type="Proteomes" id="UP000337746">
    <property type="component" value="Unassembled WGS sequence"/>
</dbReference>
<reference evidence="94 108" key="8">
    <citation type="submission" date="2019-04" db="EMBL/GenBank/DDBJ databases">
        <authorList>
            <consortium name="GenomeTrakr network: Whole genome sequencing for foodborne pathogen traceback"/>
        </authorList>
    </citation>
    <scope>NUCLEOTIDE SEQUENCE [LARGE SCALE GENOMIC DNA]</scope>
    <source>
        <strain evidence="30 122">CFSAN004300</strain>
        <strain evidence="32 108">CFSAN072474</strain>
        <strain evidence="31 109">CFSAN072502</strain>
        <strain evidence="49 82">FLAG-55987</strain>
        <strain evidence="44 94">PHLUSALM00088</strain>
    </source>
</reference>
<dbReference type="EMBL" id="DAAIJL010000005">
    <property type="protein sequence ID" value="HAB8556950.1"/>
    <property type="molecule type" value="Genomic_DNA"/>
</dbReference>
<dbReference type="EMBL" id="AAIAJJ010000001">
    <property type="protein sequence ID" value="ECC1555426.1"/>
    <property type="molecule type" value="Genomic_DNA"/>
</dbReference>
<reference evidence="65 98" key="4">
    <citation type="submission" date="2018-04" db="EMBL/GenBank/DDBJ databases">
        <title>Genome Analysis of a Prevalent Clone of Listeria monocytogenes Sequence Type 87 in China.</title>
        <authorList>
            <person name="Wang Y."/>
        </authorList>
    </citation>
    <scope>NUCLEOTIDE SEQUENCE [LARGE SCALE GENOMIC DNA]</scope>
    <source>
        <strain evidence="65 98">ICDC_LM1523</strain>
    </source>
</reference>
<evidence type="ECO:0000313" key="77">
    <source>
        <dbReference type="Proteomes" id="UP000344343"/>
    </source>
</evidence>
<evidence type="ECO:0000313" key="12">
    <source>
        <dbReference type="EMBL" id="EAD3792210.1"/>
    </source>
</evidence>
<dbReference type="EMBL" id="DAAEEB010000003">
    <property type="protein sequence ID" value="HAA8052726.1"/>
    <property type="molecule type" value="Genomic_DNA"/>
</dbReference>
<dbReference type="Proteomes" id="UP000540117">
    <property type="component" value="Unassembled WGS sequence"/>
</dbReference>
<evidence type="ECO:0000313" key="54">
    <source>
        <dbReference type="EMBL" id="EDO0984622.1"/>
    </source>
</evidence>
<evidence type="ECO:0000313" key="129">
    <source>
        <dbReference type="Proteomes" id="UP000843775"/>
    </source>
</evidence>
<evidence type="ECO:0000313" key="58">
    <source>
        <dbReference type="EMBL" id="HAB8397524.1"/>
    </source>
</evidence>
<dbReference type="Proteomes" id="UP000376505">
    <property type="component" value="Unassembled WGS sequence"/>
</dbReference>
<reference evidence="70" key="12">
    <citation type="submission" date="2022-06" db="EMBL/GenBank/DDBJ databases">
        <title>Complete genomes of Listeria monocytogenes strains L58-55 and 6179.</title>
        <authorList>
            <person name="Schmitz-Esser S."/>
            <person name="Tibbs-Cortes B.W."/>
        </authorList>
    </citation>
    <scope>NUCLEOTIDE SEQUENCE</scope>
    <source>
        <strain evidence="70">L58-55</strain>
    </source>
</reference>
<evidence type="ECO:0000313" key="24">
    <source>
        <dbReference type="EMBL" id="EAG2514623.1"/>
    </source>
</evidence>
<evidence type="ECO:0000313" key="36">
    <source>
        <dbReference type="EMBL" id="EAH0252149.1"/>
    </source>
</evidence>
<dbReference type="EMBL" id="DABXZF010000006">
    <property type="protein sequence ID" value="HAO5921698.1"/>
    <property type="molecule type" value="Genomic_DNA"/>
</dbReference>
<dbReference type="EMBL" id="AACKDQ010000005">
    <property type="protein sequence ID" value="EAK9316106.1"/>
    <property type="molecule type" value="Genomic_DNA"/>
</dbReference>
<dbReference type="Proteomes" id="UP000478945">
    <property type="component" value="Unassembled WGS sequence"/>
</dbReference>
<evidence type="ECO:0000313" key="63">
    <source>
        <dbReference type="EMBL" id="HAJ9593497.1"/>
    </source>
</evidence>
<evidence type="ECO:0000313" key="119">
    <source>
        <dbReference type="Proteomes" id="UP000540417"/>
    </source>
</evidence>
<dbReference type="Proteomes" id="UP000322220">
    <property type="component" value="Unassembled WGS sequence"/>
</dbReference>
<evidence type="ECO:0000313" key="70">
    <source>
        <dbReference type="EMBL" id="UUJ78491.1"/>
    </source>
</evidence>
<dbReference type="EMBL" id="DAAJZA010000001">
    <property type="protein sequence ID" value="HAC1753601.1"/>
    <property type="molecule type" value="Genomic_DNA"/>
</dbReference>
<dbReference type="Proteomes" id="UP000528151">
    <property type="component" value="Unassembled WGS sequence"/>
</dbReference>
<dbReference type="EMBL" id="AABBYJ010000003">
    <property type="protein sequence ID" value="EAG4330909.1"/>
    <property type="molecule type" value="Genomic_DNA"/>
</dbReference>
<dbReference type="EMBL" id="VTIK01000002">
    <property type="protein sequence ID" value="TYU54021.1"/>
    <property type="molecule type" value="Genomic_DNA"/>
</dbReference>
<dbReference type="EMBL" id="AAANYR010000004">
    <property type="protein sequence ID" value="EAD5786570.1"/>
    <property type="molecule type" value="Genomic_DNA"/>
</dbReference>
<evidence type="ECO:0000313" key="96">
    <source>
        <dbReference type="Proteomes" id="UP000423131"/>
    </source>
</evidence>
<evidence type="ECO:0000313" key="97">
    <source>
        <dbReference type="Proteomes" id="UP000455569"/>
    </source>
</evidence>
<dbReference type="Proteomes" id="UP000530452">
    <property type="component" value="Unassembled WGS sequence"/>
</dbReference>
<dbReference type="Proteomes" id="UP000489121">
    <property type="component" value="Unassembled WGS sequence"/>
</dbReference>
<dbReference type="EMBL" id="AABCVX010000002">
    <property type="protein sequence ID" value="EAG6168769.1"/>
    <property type="molecule type" value="Genomic_DNA"/>
</dbReference>
<dbReference type="Proteomes" id="UP000423131">
    <property type="component" value="Unassembled WGS sequence"/>
</dbReference>
<dbReference type="Pfam" id="PF00881">
    <property type="entry name" value="Nitroreductase"/>
    <property type="match status" value="1"/>
</dbReference>
<dbReference type="InterPro" id="IPR029479">
    <property type="entry name" value="Nitroreductase"/>
</dbReference>
<dbReference type="EMBL" id="AABEKY010000002">
    <property type="protein sequence ID" value="EAG9386660.1"/>
    <property type="molecule type" value="Genomic_DNA"/>
</dbReference>
<dbReference type="Proteomes" id="UP000350032">
    <property type="component" value="Unassembled WGS sequence"/>
</dbReference>
<dbReference type="InterPro" id="IPR000415">
    <property type="entry name" value="Nitroreductase-like"/>
</dbReference>
<dbReference type="Proteomes" id="UP000853596">
    <property type="component" value="Unassembled WGS sequence"/>
</dbReference>
<dbReference type="EMBL" id="AABEVI010000004">
    <property type="protein sequence ID" value="EAH0218347.1"/>
    <property type="molecule type" value="Genomic_DNA"/>
</dbReference>
<evidence type="ECO:0000313" key="51">
    <source>
        <dbReference type="EMBL" id="EDH0841646.1"/>
    </source>
</evidence>
<evidence type="ECO:0000313" key="65">
    <source>
        <dbReference type="EMBL" id="KAA9448384.1"/>
    </source>
</evidence>
<dbReference type="Proteomes" id="UP000481141">
    <property type="component" value="Unassembled WGS sequence"/>
</dbReference>
<evidence type="ECO:0000313" key="105">
    <source>
        <dbReference type="Proteomes" id="UP000481141"/>
    </source>
</evidence>
<dbReference type="KEGG" id="lmv:Y193_01440"/>
<evidence type="ECO:0000313" key="91">
    <source>
        <dbReference type="Proteomes" id="UP000393182"/>
    </source>
</evidence>
<evidence type="ECO:0000313" key="118">
    <source>
        <dbReference type="Proteomes" id="UP000540117"/>
    </source>
</evidence>
<evidence type="ECO:0000313" key="39">
    <source>
        <dbReference type="EMBL" id="EAH3127949.1"/>
    </source>
</evidence>
<dbReference type="Proteomes" id="UP000544530">
    <property type="component" value="Unassembled WGS sequence"/>
</dbReference>
<dbReference type="Proteomes" id="UP000335978">
    <property type="component" value="Unassembled WGS sequence"/>
</dbReference>
<evidence type="ECO:0000313" key="117">
    <source>
        <dbReference type="Proteomes" id="UP000533021"/>
    </source>
</evidence>
<evidence type="ECO:0000313" key="112">
    <source>
        <dbReference type="Proteomes" id="UP000527632"/>
    </source>
</evidence>
<evidence type="ECO:0000313" key="126">
    <source>
        <dbReference type="Proteomes" id="UP000566721"/>
    </source>
</evidence>
<dbReference type="EMBL" id="AAHZFY010000001">
    <property type="protein sequence ID" value="ECB9512154.1"/>
    <property type="molecule type" value="Genomic_DNA"/>
</dbReference>
<evidence type="ECO:0000313" key="30">
    <source>
        <dbReference type="EMBL" id="EAG6989227.1"/>
    </source>
</evidence>
<dbReference type="EMBL" id="AAAIXK010000004">
    <property type="protein sequence ID" value="EAC5550567.1"/>
    <property type="molecule type" value="Genomic_DNA"/>
</dbReference>
<evidence type="ECO:0000313" key="14">
    <source>
        <dbReference type="EMBL" id="EAD5786570.1"/>
    </source>
</evidence>
<evidence type="ECO:0000313" key="131">
    <source>
        <dbReference type="Proteomes" id="UP000852906"/>
    </source>
</evidence>
<dbReference type="EMBL" id="AAASLB010000003">
    <property type="protein sequence ID" value="EAE4941826.1"/>
    <property type="molecule type" value="Genomic_DNA"/>
</dbReference>
<dbReference type="Proteomes" id="UP000843503">
    <property type="component" value="Unassembled WGS sequence"/>
</dbReference>
<evidence type="ECO:0000313" key="23">
    <source>
        <dbReference type="EMBL" id="EAG2245184.1"/>
    </source>
</evidence>
<dbReference type="OMA" id="YDIPANW"/>
<evidence type="ECO:0000313" key="38">
    <source>
        <dbReference type="EMBL" id="EAH2281737.1"/>
    </source>
</evidence>
<dbReference type="Proteomes" id="UP000525068">
    <property type="component" value="Unassembled WGS sequence"/>
</dbReference>
<evidence type="ECO:0000313" key="115">
    <source>
        <dbReference type="Proteomes" id="UP000530452"/>
    </source>
</evidence>
<evidence type="ECO:0000313" key="32">
    <source>
        <dbReference type="EMBL" id="EAG9386660.1"/>
    </source>
</evidence>
<dbReference type="GeneID" id="93236238"/>
<dbReference type="EMBL" id="AANDSR010000002">
    <property type="protein sequence ID" value="EDN9835840.1"/>
    <property type="molecule type" value="Genomic_DNA"/>
</dbReference>
<evidence type="ECO:0000313" key="108">
    <source>
        <dbReference type="Proteomes" id="UP000522199"/>
    </source>
</evidence>
<evidence type="ECO:0000313" key="18">
    <source>
        <dbReference type="EMBL" id="EAE2660164.1"/>
    </source>
</evidence>
<evidence type="ECO:0000313" key="9">
    <source>
        <dbReference type="EMBL" id="EAC7480317.1"/>
    </source>
</evidence>
<dbReference type="RefSeq" id="WP_003727590.1">
    <property type="nucleotide sequence ID" value="NC_021824.1"/>
</dbReference>
<dbReference type="Proteomes" id="UP000467536">
    <property type="component" value="Unassembled WGS sequence"/>
</dbReference>
<evidence type="ECO:0000313" key="102">
    <source>
        <dbReference type="Proteomes" id="UP000478682"/>
    </source>
</evidence>
<evidence type="ECO:0000313" key="120">
    <source>
        <dbReference type="Proteomes" id="UP000544530"/>
    </source>
</evidence>
<evidence type="ECO:0000313" key="25">
    <source>
        <dbReference type="EMBL" id="EAG2996053.1"/>
    </source>
</evidence>
<dbReference type="SUPFAM" id="SSF55469">
    <property type="entry name" value="FMN-dependent nitroreductase-like"/>
    <property type="match status" value="1"/>
</dbReference>
<dbReference type="Proteomes" id="UP000344343">
    <property type="component" value="Unassembled WGS sequence"/>
</dbReference>
<reference evidence="58" key="10">
    <citation type="submission" date="2020-01" db="EMBL/GenBank/DDBJ databases">
        <authorList>
            <consortium name="NCBI Pathogen Detection Project"/>
        </authorList>
    </citation>
    <scope>NUCLEOTIDE SEQUENCE</scope>
    <source>
        <strain evidence="57">09CEB371LM</strain>
        <strain evidence="63">2017-325981-023-01</strain>
        <strain evidence="59">CFIAFB20100120</strain>
        <strain evidence="58">CFIAFB20130012</strain>
        <strain evidence="61">CFIAFB20170037</strain>
        <strain evidence="60">CFIAFB20170045</strain>
        <strain evidence="62">DMG1500109</strain>
        <strain evidence="64">SFBRL218_S4</strain>
    </source>
</reference>
<dbReference type="EMBL" id="AAHZFN010000011">
    <property type="protein sequence ID" value="ECB9473939.1"/>
    <property type="molecule type" value="Genomic_DNA"/>
</dbReference>
<dbReference type="GO" id="GO:0034599">
    <property type="term" value="P:cellular response to oxidative stress"/>
    <property type="evidence" value="ECO:0007669"/>
    <property type="project" value="InterPro"/>
</dbReference>
<evidence type="ECO:0000313" key="88">
    <source>
        <dbReference type="Proteomes" id="UP000379076"/>
    </source>
</evidence>
<reference evidence="66 120" key="11">
    <citation type="submission" date="2020-06" db="EMBL/GenBank/DDBJ databases">
        <title>Two Listeria outbreaks in Switzerland in 2018 and 2020.</title>
        <authorList>
            <person name="Stevens M.J.A."/>
            <person name="Bloemberg G."/>
            <person name="Nusch-Inderbinnen M."/>
            <person name="Stephan R."/>
        </authorList>
    </citation>
    <scope>NUCLEOTIDE SEQUENCE [LARGE SCALE GENOMIC DNA]</scope>
    <source>
        <strain evidence="66 120">N18-0707</strain>
    </source>
</reference>
<dbReference type="Proteomes" id="UP000364988">
    <property type="component" value="Unassembled WGS sequence"/>
</dbReference>
<dbReference type="EMBL" id="AABAGT010000003">
    <property type="protein sequence ID" value="EAG0866197.1"/>
    <property type="molecule type" value="Genomic_DNA"/>
</dbReference>
<evidence type="ECO:0000313" key="53">
    <source>
        <dbReference type="EMBL" id="EDN9835840.1"/>
    </source>
</evidence>
<dbReference type="PANTHER" id="PTHR43035:SF1">
    <property type="entry name" value="FATTY ACID REPRESSION MUTANT PROTEIN 2-RELATED"/>
    <property type="match status" value="1"/>
</dbReference>
<dbReference type="EMBL" id="AABDGJ010000001">
    <property type="protein sequence ID" value="EAG6989227.1"/>
    <property type="molecule type" value="Genomic_DNA"/>
</dbReference>
<dbReference type="EMBL" id="AACJYH010000003">
    <property type="protein sequence ID" value="EAK8896937.1"/>
    <property type="molecule type" value="Genomic_DNA"/>
</dbReference>
<dbReference type="Proteomes" id="UP000478704">
    <property type="component" value="Unassembled WGS sequence"/>
</dbReference>
<dbReference type="KEGG" id="lmok:CQ02_14500"/>
<evidence type="ECO:0000313" key="103">
    <source>
        <dbReference type="Proteomes" id="UP000478704"/>
    </source>
</evidence>
<evidence type="ECO:0000313" key="78">
    <source>
        <dbReference type="Proteomes" id="UP000345329"/>
    </source>
</evidence>
<dbReference type="EMBL" id="AABGUK010000004">
    <property type="protein sequence ID" value="EAH4242676.1"/>
    <property type="molecule type" value="Genomic_DNA"/>
</dbReference>
<dbReference type="Proteomes" id="UP000522199">
    <property type="component" value="Unassembled WGS sequence"/>
</dbReference>
<dbReference type="Proteomes" id="UP000339309">
    <property type="component" value="Unassembled WGS sequence"/>
</dbReference>
<evidence type="ECO:0000313" key="80">
    <source>
        <dbReference type="Proteomes" id="UP000354255"/>
    </source>
</evidence>
<dbReference type="EMBL" id="QXLS01000002">
    <property type="protein sequence ID" value="RKA09436.1"/>
    <property type="molecule type" value="Genomic_DNA"/>
</dbReference>
<evidence type="ECO:0000256" key="2">
    <source>
        <dbReference type="ARBA" id="ARBA00022490"/>
    </source>
</evidence>
<dbReference type="EMBL" id="QDAY01000004">
    <property type="protein sequence ID" value="KAA9448384.1"/>
    <property type="molecule type" value="Genomic_DNA"/>
</dbReference>
<dbReference type="Proteomes" id="UP000841146">
    <property type="component" value="Unassembled WGS sequence"/>
</dbReference>
<evidence type="ECO:0000313" key="122">
    <source>
        <dbReference type="Proteomes" id="UP000548278"/>
    </source>
</evidence>
<dbReference type="Proteomes" id="UP000413786">
    <property type="component" value="Unassembled WGS sequence"/>
</dbReference>
<dbReference type="Proteomes" id="UP000383365">
    <property type="component" value="Unassembled WGS sequence"/>
</dbReference>
<evidence type="ECO:0000313" key="57">
    <source>
        <dbReference type="EMBL" id="HAA8052726.1"/>
    </source>
</evidence>
<evidence type="ECO:0000313" key="47">
    <source>
        <dbReference type="EMBL" id="ECC1555426.1"/>
    </source>
</evidence>
<dbReference type="Proteomes" id="UP000840039">
    <property type="component" value="Unassembled WGS sequence"/>
</dbReference>
<dbReference type="EMBL" id="AABFVG010000003">
    <property type="protein sequence ID" value="EAH2281737.1"/>
    <property type="molecule type" value="Genomic_DNA"/>
</dbReference>
<dbReference type="EMBL" id="AABGVJ010000003">
    <property type="protein sequence ID" value="EAH4373294.1"/>
    <property type="molecule type" value="Genomic_DNA"/>
</dbReference>
<evidence type="ECO:0000313" key="52">
    <source>
        <dbReference type="EMBL" id="EDN7714587.1"/>
    </source>
</evidence>
<dbReference type="Proteomes" id="UP000549379">
    <property type="component" value="Unassembled WGS sequence"/>
</dbReference>
<evidence type="ECO:0000313" key="92">
    <source>
        <dbReference type="Proteomes" id="UP000398321"/>
    </source>
</evidence>
<dbReference type="EMBL" id="AAANYN010000003">
    <property type="protein sequence ID" value="EAD5773197.1"/>
    <property type="molecule type" value="Genomic_DNA"/>
</dbReference>
<evidence type="ECO:0000313" key="84">
    <source>
        <dbReference type="Proteomes" id="UP000368512"/>
    </source>
</evidence>
<evidence type="ECO:0000313" key="42">
    <source>
        <dbReference type="EMBL" id="EAH4373294.1"/>
    </source>
</evidence>
<dbReference type="Proteomes" id="UP000193519">
    <property type="component" value="Chromosome"/>
</dbReference>
<evidence type="ECO:0000313" key="74">
    <source>
        <dbReference type="Proteomes" id="UP000335978"/>
    </source>
</evidence>
<dbReference type="InterPro" id="IPR033877">
    <property type="entry name" value="Frm2/Hbn1"/>
</dbReference>
<evidence type="ECO:0000313" key="5">
    <source>
        <dbReference type="EMBL" id="EAC4482934.1"/>
    </source>
</evidence>
<dbReference type="Proteomes" id="UP000389283">
    <property type="component" value="Unassembled WGS sequence"/>
</dbReference>
<dbReference type="Proteomes" id="UP000548278">
    <property type="component" value="Unassembled WGS sequence"/>
</dbReference>
<evidence type="ECO:0000313" key="128">
    <source>
        <dbReference type="Proteomes" id="UP000841146"/>
    </source>
</evidence>
<dbReference type="Proteomes" id="UP000403352">
    <property type="component" value="Unassembled WGS sequence"/>
</dbReference>
<evidence type="ECO:0000313" key="67">
    <source>
        <dbReference type="EMBL" id="OET50729.1"/>
    </source>
</evidence>
<evidence type="ECO:0000313" key="116">
    <source>
        <dbReference type="Proteomes" id="UP000531172"/>
    </source>
</evidence>
<evidence type="ECO:0000313" key="94">
    <source>
        <dbReference type="Proteomes" id="UP000410967"/>
    </source>
</evidence>
<evidence type="ECO:0000313" key="123">
    <source>
        <dbReference type="Proteomes" id="UP000548826"/>
    </source>
</evidence>
<dbReference type="EMBL" id="AABFMV010000009">
    <property type="protein sequence ID" value="EAH1616007.1"/>
    <property type="molecule type" value="Genomic_DNA"/>
</dbReference>
<evidence type="ECO:0000313" key="13">
    <source>
        <dbReference type="EMBL" id="EAD5773197.1"/>
    </source>
</evidence>
<dbReference type="Proteomes" id="UP000460224">
    <property type="component" value="Unassembled WGS sequence"/>
</dbReference>
<dbReference type="Proteomes" id="UP000531172">
    <property type="component" value="Unassembled WGS sequence"/>
</dbReference>
<dbReference type="EMBL" id="AABEMN010000020">
    <property type="protein sequence ID" value="EAG9520632.1"/>
    <property type="molecule type" value="Genomic_DNA"/>
</dbReference>
<dbReference type="GO" id="GO:0005737">
    <property type="term" value="C:cytoplasm"/>
    <property type="evidence" value="ECO:0007669"/>
    <property type="project" value="UniProtKB-SubCell"/>
</dbReference>
<evidence type="ECO:0000313" key="124">
    <source>
        <dbReference type="Proteomes" id="UP000549379"/>
    </source>
</evidence>
<dbReference type="EMBL" id="AAAJWF010000003">
    <property type="protein sequence ID" value="EAC7480317.1"/>
    <property type="molecule type" value="Genomic_DNA"/>
</dbReference>
<evidence type="ECO:0000313" key="107">
    <source>
        <dbReference type="Proteomes" id="UP000517258"/>
    </source>
</evidence>
<dbReference type="EMBL" id="AANEHK010000001">
    <property type="protein sequence ID" value="EDO0984622.1"/>
    <property type="molecule type" value="Genomic_DNA"/>
</dbReference>
<dbReference type="EMBL" id="AAMGHX010000003">
    <property type="protein sequence ID" value="EDH0841646.1"/>
    <property type="molecule type" value="Genomic_DNA"/>
</dbReference>
<evidence type="ECO:0000313" key="81">
    <source>
        <dbReference type="Proteomes" id="UP000358545"/>
    </source>
</evidence>
<dbReference type="EMBL" id="AANCRK010000002">
    <property type="protein sequence ID" value="EDN7714587.1"/>
    <property type="molecule type" value="Genomic_DNA"/>
</dbReference>
<dbReference type="Proteomes" id="UP000368805">
    <property type="component" value="Unassembled WGS sequence"/>
</dbReference>
<name>A0A0B8R0J5_LISMN</name>
<dbReference type="EMBL" id="AABEQV010000010">
    <property type="protein sequence ID" value="EAG9857899.1"/>
    <property type="molecule type" value="Genomic_DNA"/>
</dbReference>
<evidence type="ECO:0000313" key="79">
    <source>
        <dbReference type="Proteomes" id="UP000350032"/>
    </source>
</evidence>
<evidence type="ECO:0000313" key="17">
    <source>
        <dbReference type="EMBL" id="EAE1632039.1"/>
    </source>
</evidence>
<evidence type="ECO:0000313" key="31">
    <source>
        <dbReference type="EMBL" id="EAG9353812.1"/>
    </source>
</evidence>
<evidence type="ECO:0000259" key="4">
    <source>
        <dbReference type="Pfam" id="PF00881"/>
    </source>
</evidence>
<evidence type="ECO:0000313" key="40">
    <source>
        <dbReference type="EMBL" id="EAH3293934.1"/>
    </source>
</evidence>
<evidence type="ECO:0000313" key="100">
    <source>
        <dbReference type="Proteomes" id="UP000467536"/>
    </source>
</evidence>
<dbReference type="EMBL" id="AABAWE010000002">
    <property type="protein sequence ID" value="EAG2086485.1"/>
    <property type="molecule type" value="Genomic_DNA"/>
</dbReference>
<evidence type="ECO:0000313" key="62">
    <source>
        <dbReference type="EMBL" id="HAC1753601.1"/>
    </source>
</evidence>
<dbReference type="EMBL" id="CP098507">
    <property type="protein sequence ID" value="UUJ78491.1"/>
    <property type="molecule type" value="Genomic_DNA"/>
</dbReference>
<dbReference type="Proteomes" id="UP000467347">
    <property type="component" value="Unassembled WGS sequence"/>
</dbReference>
<dbReference type="EMBL" id="AABEKN010000003">
    <property type="protein sequence ID" value="EAG9353812.1"/>
    <property type="molecule type" value="Genomic_DNA"/>
</dbReference>
<evidence type="ECO:0000313" key="60">
    <source>
        <dbReference type="EMBL" id="HAC0011609.1"/>
    </source>
</evidence>
<evidence type="ECO:0000313" key="61">
    <source>
        <dbReference type="EMBL" id="HAC0274551.1"/>
    </source>
</evidence>
<dbReference type="Proteomes" id="UP000524387">
    <property type="component" value="Unassembled WGS sequence"/>
</dbReference>
<evidence type="ECO:0000313" key="21">
    <source>
        <dbReference type="EMBL" id="EAG1892983.1"/>
    </source>
</evidence>
<dbReference type="EMBL" id="AALEDS010000001">
    <property type="protein sequence ID" value="ECY6542946.1"/>
    <property type="molecule type" value="Genomic_DNA"/>
</dbReference>
<evidence type="ECO:0000313" key="7">
    <source>
        <dbReference type="EMBL" id="EAC5550567.1"/>
    </source>
</evidence>
<dbReference type="Proteomes" id="UP000470497">
    <property type="component" value="Unassembled WGS sequence"/>
</dbReference>
<evidence type="ECO:0000313" key="29">
    <source>
        <dbReference type="EMBL" id="EAG6168769.1"/>
    </source>
</evidence>
<evidence type="ECO:0000313" key="41">
    <source>
        <dbReference type="EMBL" id="EAH4242676.1"/>
    </source>
</evidence>
<evidence type="ECO:0000313" key="49">
    <source>
        <dbReference type="EMBL" id="ECY6542946.1"/>
    </source>
</evidence>
<dbReference type="EMBL" id="AAALRN010000002">
    <property type="protein sequence ID" value="EAD1184520.1"/>
    <property type="molecule type" value="Genomic_DNA"/>
</dbReference>
<dbReference type="Proteomes" id="UP000410967">
    <property type="component" value="Unassembled WGS sequence"/>
</dbReference>
<evidence type="ECO:0000313" key="130">
    <source>
        <dbReference type="Proteomes" id="UP000844415"/>
    </source>
</evidence>
<evidence type="ECO:0000313" key="43">
    <source>
        <dbReference type="EMBL" id="EAK8896937.1"/>
    </source>
</evidence>
<evidence type="ECO:0000313" key="71">
    <source>
        <dbReference type="Proteomes" id="UP000272537"/>
    </source>
</evidence>
<dbReference type="KEGG" id="lmoe:BN418_3354"/>
<dbReference type="Proteomes" id="UP000566597">
    <property type="component" value="Unassembled WGS sequence"/>
</dbReference>
<dbReference type="EMBL" id="AANPAU010000001">
    <property type="protein sequence ID" value="EDP8512858.1"/>
    <property type="molecule type" value="Genomic_DNA"/>
</dbReference>
<dbReference type="Proteomes" id="UP000455569">
    <property type="component" value="Unassembled WGS sequence"/>
</dbReference>
<reference evidence="75 78" key="5">
    <citation type="submission" date="2018-06" db="EMBL/GenBank/DDBJ databases">
        <authorList>
            <consortium name="GenomeTrakr: Next Generation Sequencing Network for Food Pathogen Tracability"/>
        </authorList>
    </citation>
    <scope>NUCLEOTIDE SEQUENCE [LARGE SCALE GENOMIC DNA]</scope>
    <source>
        <strain evidence="25 124">10B02965A-1</strain>
        <strain evidence="9 84">CFSAN008042</strain>
        <strain evidence="28 113">CFSAN063727</strain>
        <strain evidence="51 74">CFSAN085184</strain>
        <strain evidence="52 97">CFSAN102901</strain>
        <strain evidence="17 85">FDA00006304</strain>
        <strain evidence="16 88">FDA00006494</strain>
        <strain evidence="7 83">FDA00007096</strain>
        <strain evidence="11 93">FDA00008584</strain>
        <strain evidence="23">FDA00011243</strain>
        <strain evidence="8 73">FDA00013332</strain>
        <strain evidence="14 77">FDA00013853</strain>
        <strain evidence="45 96">FDA00014336</strain>
        <strain evidence="47 90">FDA00014370</strain>
        <strain evidence="46 92">FDA00014392</strain>
        <strain evidence="56">FDA00015054</strain>
        <strain evidence="27 118">FDA1005580-S054-001</strain>
        <strain evidence="103">FDA1090798-S029-001</strain>
        <strain evidence="105">FDA956581-098-004</strain>
        <strain evidence="24 111">FDA960927-006-004</strain>
        <strain evidence="29 126">FLAG-38921</strain>
        <strain evidence="22 75">FLAG-54356</strain>
        <strain evidence="13 87">FSIS31901579</strain>
        <strain evidence="41 112">LS1344</strain>
        <strain evidence="42 119">LS1419</strain>
        <strain evidence="15 86">NYAG13B12507-5</strain>
        <strain evidence="53 99">OSF101448</strain>
        <strain evidence="12 78">VA-WGS-00405</strain>
    </source>
</reference>
<evidence type="ECO:0000313" key="98">
    <source>
        <dbReference type="Proteomes" id="UP000460224"/>
    </source>
</evidence>
<reference evidence="67 131" key="1">
    <citation type="submission" date="2016-09" db="EMBL/GenBank/DDBJ databases">
        <title>100K Listeria isolates.</title>
        <authorList>
            <person name="Chen P."/>
            <person name="Weimer B.C."/>
            <person name="Kong N."/>
            <person name="Huang B."/>
        </authorList>
    </citation>
    <scope>NUCLEOTIDE SEQUENCE [LARGE SCALE GENOMIC DNA]</scope>
    <source>
        <strain evidence="67 131">BCW_2383</strain>
    </source>
</reference>
<dbReference type="EMBL" id="AABEVT010000003">
    <property type="protein sequence ID" value="EAH0252149.1"/>
    <property type="molecule type" value="Genomic_DNA"/>
</dbReference>
<dbReference type="Proteomes" id="UP000844415">
    <property type="component" value="Unassembled WGS sequence"/>
</dbReference>
<evidence type="ECO:0000313" key="11">
    <source>
        <dbReference type="EMBL" id="EAD1184520.1"/>
    </source>
</evidence>
<evidence type="ECO:0000313" key="113">
    <source>
        <dbReference type="Proteomes" id="UP000528151"/>
    </source>
</evidence>
<evidence type="ECO:0000313" key="75">
    <source>
        <dbReference type="Proteomes" id="UP000337746"/>
    </source>
</evidence>
<evidence type="ECO:0000313" key="22">
    <source>
        <dbReference type="EMBL" id="EAG2086485.1"/>
    </source>
</evidence>
<dbReference type="FunFam" id="3.40.109.10:FF:000001">
    <property type="entry name" value="Nitroreductase family"/>
    <property type="match status" value="1"/>
</dbReference>
<dbReference type="EMBL" id="AABBZO010000001">
    <property type="protein sequence ID" value="EAG4460913.1"/>
    <property type="molecule type" value="Genomic_DNA"/>
</dbReference>
<evidence type="ECO:0000313" key="109">
    <source>
        <dbReference type="Proteomes" id="UP000524387"/>
    </source>
</evidence>
<dbReference type="Proteomes" id="UP000398321">
    <property type="component" value="Unassembled WGS sequence"/>
</dbReference>
<evidence type="ECO:0000313" key="66">
    <source>
        <dbReference type="EMBL" id="NYA01034.1"/>
    </source>
</evidence>
<dbReference type="Proteomes" id="UP000272537">
    <property type="component" value="Unassembled WGS sequence"/>
</dbReference>
<evidence type="ECO:0000313" key="55">
    <source>
        <dbReference type="EMBL" id="EDP8410503.1"/>
    </source>
</evidence>
<evidence type="ECO:0000256" key="1">
    <source>
        <dbReference type="ARBA" id="ARBA00004496"/>
    </source>
</evidence>
<dbReference type="Proteomes" id="UP000331186">
    <property type="component" value="Unassembled WGS sequence"/>
</dbReference>
<dbReference type="Proteomes" id="UP000840197">
    <property type="component" value="Unassembled WGS sequence"/>
</dbReference>
<evidence type="ECO:0000313" key="35">
    <source>
        <dbReference type="EMBL" id="EAH0218347.1"/>
    </source>
</evidence>
<dbReference type="CDD" id="cd02140">
    <property type="entry name" value="Frm2-like"/>
    <property type="match status" value="1"/>
</dbReference>
<evidence type="ECO:0000313" key="86">
    <source>
        <dbReference type="Proteomes" id="UP000371553"/>
    </source>
</evidence>
<dbReference type="Proteomes" id="UP000478682">
    <property type="component" value="Unassembled WGS sequence"/>
</dbReference>
<dbReference type="Proteomes" id="UP000379076">
    <property type="component" value="Unassembled WGS sequence"/>
</dbReference>
<dbReference type="EMBL" id="AAAIJX010000004">
    <property type="protein sequence ID" value="EAC4482934.1"/>
    <property type="molecule type" value="Genomic_DNA"/>
</dbReference>
<evidence type="ECO:0000313" key="8">
    <source>
        <dbReference type="EMBL" id="EAC6548275.1"/>
    </source>
</evidence>
<dbReference type="EMBL" id="AABBHO010000004">
    <property type="protein sequence ID" value="EAG2996053.1"/>
    <property type="molecule type" value="Genomic_DNA"/>
</dbReference>
<evidence type="ECO:0000313" key="125">
    <source>
        <dbReference type="Proteomes" id="UP000566597"/>
    </source>
</evidence>
<evidence type="ECO:0000313" key="76">
    <source>
        <dbReference type="Proteomes" id="UP000339309"/>
    </source>
</evidence>
<dbReference type="EMBL" id="AANOZB010000006">
    <property type="protein sequence ID" value="EDP8410503.1"/>
    <property type="molecule type" value="Genomic_DNA"/>
</dbReference>
<evidence type="ECO:0000313" key="73">
    <source>
        <dbReference type="Proteomes" id="UP000331186"/>
    </source>
</evidence>
<evidence type="ECO:0000313" key="114">
    <source>
        <dbReference type="Proteomes" id="UP000529135"/>
    </source>
</evidence>
<evidence type="ECO:0000256" key="3">
    <source>
        <dbReference type="ARBA" id="ARBA00023002"/>
    </source>
</evidence>
<evidence type="ECO:0000313" key="99">
    <source>
        <dbReference type="Proteomes" id="UP000467347"/>
    </source>
</evidence>
<evidence type="ECO:0000313" key="27">
    <source>
        <dbReference type="EMBL" id="EAG4330909.1"/>
    </source>
</evidence>
<evidence type="ECO:0000313" key="64">
    <source>
        <dbReference type="EMBL" id="HAO5921698.1"/>
    </source>
</evidence>
<dbReference type="Proteomes" id="UP000843775">
    <property type="component" value="Unassembled WGS sequence"/>
</dbReference>
<reference evidence="127 128" key="3">
    <citation type="journal article" date="2018" name="Genome Biol.">
        <title>SKESA: strategic k-mer extension for scrupulous assemblies.</title>
        <authorList>
            <person name="Souvorov A."/>
            <person name="Agarwala R."/>
            <person name="Lipman D.J."/>
        </authorList>
    </citation>
    <scope>NUCLEOTIDE SEQUENCE [LARGE SCALE GENOMIC DNA]</scope>
    <source>
        <strain evidence="57">09CEB371LM</strain>
        <strain evidence="63">2017-325981-023-01</strain>
        <strain evidence="59 130">CFIAFB20100120</strain>
        <strain evidence="58 127">CFIAFB20130012</strain>
        <strain evidence="61">CFIAFB20170037</strain>
        <strain evidence="60 128">CFIAFB20170045</strain>
        <strain evidence="62 129">DMG1500109</strain>
        <strain evidence="64">SFBRL218_S4</strain>
    </source>
</reference>
<dbReference type="EMBL" id="AAARIE010000008">
    <property type="protein sequence ID" value="EAE2660164.1"/>
    <property type="molecule type" value="Genomic_DNA"/>
</dbReference>
<dbReference type="Proteomes" id="UP000548826">
    <property type="component" value="Unassembled WGS sequence"/>
</dbReference>